<accession>A0A3M7SAB4</accession>
<dbReference type="EMBL" id="REGN01001758">
    <property type="protein sequence ID" value="RNA32711.1"/>
    <property type="molecule type" value="Genomic_DNA"/>
</dbReference>
<organism evidence="1 2">
    <name type="scientific">Brachionus plicatilis</name>
    <name type="common">Marine rotifer</name>
    <name type="synonym">Brachionus muelleri</name>
    <dbReference type="NCBI Taxonomy" id="10195"/>
    <lineage>
        <taxon>Eukaryota</taxon>
        <taxon>Metazoa</taxon>
        <taxon>Spiralia</taxon>
        <taxon>Gnathifera</taxon>
        <taxon>Rotifera</taxon>
        <taxon>Eurotatoria</taxon>
        <taxon>Monogononta</taxon>
        <taxon>Pseudotrocha</taxon>
        <taxon>Ploima</taxon>
        <taxon>Brachionidae</taxon>
        <taxon>Brachionus</taxon>
    </lineage>
</organism>
<protein>
    <submittedName>
        <fullName evidence="1">Uncharacterized protein</fullName>
    </submittedName>
</protein>
<gene>
    <name evidence="1" type="ORF">BpHYR1_038828</name>
</gene>
<proteinExistence type="predicted"/>
<sequence length="83" mass="10025">MTGDSLRLKKEIMSLKVNFMITQIEFVHSLKESLKEKFGLSQFRFFLLKIDCYSSSIFYYNIKANVESYLSNRLLIDYFWKKF</sequence>
<evidence type="ECO:0000313" key="1">
    <source>
        <dbReference type="EMBL" id="RNA32711.1"/>
    </source>
</evidence>
<reference evidence="1 2" key="1">
    <citation type="journal article" date="2018" name="Sci. Rep.">
        <title>Genomic signatures of local adaptation to the degree of environmental predictability in rotifers.</title>
        <authorList>
            <person name="Franch-Gras L."/>
            <person name="Hahn C."/>
            <person name="Garcia-Roger E.M."/>
            <person name="Carmona M.J."/>
            <person name="Serra M."/>
            <person name="Gomez A."/>
        </authorList>
    </citation>
    <scope>NUCLEOTIDE SEQUENCE [LARGE SCALE GENOMIC DNA]</scope>
    <source>
        <strain evidence="1">HYR1</strain>
    </source>
</reference>
<keyword evidence="2" id="KW-1185">Reference proteome</keyword>
<evidence type="ECO:0000313" key="2">
    <source>
        <dbReference type="Proteomes" id="UP000276133"/>
    </source>
</evidence>
<dbReference type="AlphaFoldDB" id="A0A3M7SAB4"/>
<dbReference type="Proteomes" id="UP000276133">
    <property type="component" value="Unassembled WGS sequence"/>
</dbReference>
<comment type="caution">
    <text evidence="1">The sequence shown here is derived from an EMBL/GenBank/DDBJ whole genome shotgun (WGS) entry which is preliminary data.</text>
</comment>
<name>A0A3M7SAB4_BRAPC</name>